<dbReference type="Proteomes" id="UP000486351">
    <property type="component" value="Unassembled WGS sequence"/>
</dbReference>
<dbReference type="EMBL" id="QXGD01000028">
    <property type="protein sequence ID" value="KAE9257239.1"/>
    <property type="molecule type" value="Genomic_DNA"/>
</dbReference>
<evidence type="ECO:0000313" key="20">
    <source>
        <dbReference type="Proteomes" id="UP000486351"/>
    </source>
</evidence>
<dbReference type="Proteomes" id="UP000488956">
    <property type="component" value="Unassembled WGS sequence"/>
</dbReference>
<dbReference type="Proteomes" id="UP000440367">
    <property type="component" value="Unassembled WGS sequence"/>
</dbReference>
<dbReference type="Proteomes" id="UP000429523">
    <property type="component" value="Unassembled WGS sequence"/>
</dbReference>
<evidence type="ECO:0000313" key="2">
    <source>
        <dbReference type="EMBL" id="KAE8948109.1"/>
    </source>
</evidence>
<reference evidence="18 19" key="1">
    <citation type="submission" date="2018-09" db="EMBL/GenBank/DDBJ databases">
        <title>Genomic investigation of the strawberry pathogen Phytophthora fragariae indicates pathogenicity is determined by transcriptional variation in three key races.</title>
        <authorList>
            <person name="Adams T.M."/>
            <person name="Armitage A.D."/>
            <person name="Sobczyk M.K."/>
            <person name="Bates H.J."/>
            <person name="Dunwell J.M."/>
            <person name="Nellist C.F."/>
            <person name="Harrison R.J."/>
        </authorList>
    </citation>
    <scope>NUCLEOTIDE SEQUENCE [LARGE SCALE GENOMIC DNA]</scope>
    <source>
        <strain evidence="10 14">A4</strain>
        <strain evidence="9 15">BC-1</strain>
        <strain evidence="8 19">BC-23</strain>
        <strain evidence="7 13">NOV-27</strain>
        <strain evidence="6 16">NOV-5</strain>
        <strain evidence="5 17">NOV-71</strain>
        <strain evidence="11 20">NOV-77</strain>
        <strain evidence="2 12">NOV-9</strain>
        <strain evidence="4 21">ONT-3</strain>
        <strain evidence="3 18">SCRP245</strain>
    </source>
</reference>
<evidence type="ECO:0000313" key="19">
    <source>
        <dbReference type="Proteomes" id="UP000476176"/>
    </source>
</evidence>
<comment type="caution">
    <text evidence="3">The sequence shown here is derived from an EMBL/GenBank/DDBJ whole genome shotgun (WGS) entry which is preliminary data.</text>
</comment>
<dbReference type="EMBL" id="QXGB01000075">
    <property type="protein sequence ID" value="KAE9232514.1"/>
    <property type="molecule type" value="Genomic_DNA"/>
</dbReference>
<proteinExistence type="predicted"/>
<organism evidence="3 18">
    <name type="scientific">Phytophthora fragariae</name>
    <dbReference type="NCBI Taxonomy" id="53985"/>
    <lineage>
        <taxon>Eukaryota</taxon>
        <taxon>Sar</taxon>
        <taxon>Stramenopiles</taxon>
        <taxon>Oomycota</taxon>
        <taxon>Peronosporomycetes</taxon>
        <taxon>Peronosporales</taxon>
        <taxon>Peronosporaceae</taxon>
        <taxon>Phytophthora</taxon>
    </lineage>
</organism>
<evidence type="ECO:0000313" key="21">
    <source>
        <dbReference type="Proteomes" id="UP000488956"/>
    </source>
</evidence>
<evidence type="ECO:0000313" key="5">
    <source>
        <dbReference type="EMBL" id="KAE9135303.1"/>
    </source>
</evidence>
<evidence type="ECO:0000313" key="3">
    <source>
        <dbReference type="EMBL" id="KAE9027987.1"/>
    </source>
</evidence>
<dbReference type="Proteomes" id="UP000476176">
    <property type="component" value="Unassembled WGS sequence"/>
</dbReference>
<evidence type="ECO:0000313" key="11">
    <source>
        <dbReference type="EMBL" id="KAE9358853.1"/>
    </source>
</evidence>
<dbReference type="AlphaFoldDB" id="A0A6A3MBA3"/>
<dbReference type="EMBL" id="QXFX01000062">
    <property type="protein sequence ID" value="KAE9134840.1"/>
    <property type="molecule type" value="Genomic_DNA"/>
</dbReference>
<evidence type="ECO:0000313" key="12">
    <source>
        <dbReference type="Proteomes" id="UP000429523"/>
    </source>
</evidence>
<gene>
    <name evidence="10" type="ORF">PF001_g5213</name>
    <name evidence="9" type="ORF">PF002_g1187</name>
    <name evidence="8" type="ORF">PF004_g2092</name>
    <name evidence="7" type="ORF">PF005_g2696</name>
    <name evidence="6" type="ORF">PF006_g2173</name>
    <name evidence="5" type="ORF">PF007_g2589</name>
    <name evidence="11" type="ORF">PF008_g2511</name>
    <name evidence="2" type="ORF">PF009_g2312</name>
    <name evidence="4" type="ORF">PF010_g2289</name>
    <name evidence="3" type="ORF">PF011_g1775</name>
</gene>
<evidence type="ECO:0000313" key="14">
    <source>
        <dbReference type="Proteomes" id="UP000437068"/>
    </source>
</evidence>
<evidence type="ECO:0000313" key="9">
    <source>
        <dbReference type="EMBL" id="KAE9257239.1"/>
    </source>
</evidence>
<keyword evidence="1" id="KW-0732">Signal</keyword>
<evidence type="ECO:0000313" key="13">
    <source>
        <dbReference type="Proteomes" id="UP000433483"/>
    </source>
</evidence>
<dbReference type="EMBL" id="QXFW01000051">
    <property type="protein sequence ID" value="KAE9027987.1"/>
    <property type="molecule type" value="Genomic_DNA"/>
</dbReference>
<evidence type="ECO:0000313" key="7">
    <source>
        <dbReference type="EMBL" id="KAE9232514.1"/>
    </source>
</evidence>
<protein>
    <recommendedName>
        <fullName evidence="22">Secreted protein</fullName>
    </recommendedName>
</protein>
<dbReference type="Proteomes" id="UP000441208">
    <property type="component" value="Unassembled WGS sequence"/>
</dbReference>
<dbReference type="EMBL" id="QXFZ01000071">
    <property type="protein sequence ID" value="KAE9135303.1"/>
    <property type="molecule type" value="Genomic_DNA"/>
</dbReference>
<evidence type="ECO:0000313" key="18">
    <source>
        <dbReference type="Proteomes" id="UP000460718"/>
    </source>
</evidence>
<evidence type="ECO:0000313" key="6">
    <source>
        <dbReference type="EMBL" id="KAE9153712.1"/>
    </source>
</evidence>
<evidence type="ECO:0000313" key="16">
    <source>
        <dbReference type="Proteomes" id="UP000440732"/>
    </source>
</evidence>
<evidence type="ECO:0000313" key="17">
    <source>
        <dbReference type="Proteomes" id="UP000441208"/>
    </source>
</evidence>
<dbReference type="EMBL" id="QXGF01000060">
    <property type="protein sequence ID" value="KAE8948109.1"/>
    <property type="molecule type" value="Genomic_DNA"/>
</dbReference>
<sequence length="82" mass="8996">MPAPRGGSVVAKFVLLSLPFCADPLVSRCVTICVHSPHCLSVPAPARSVQMKRPIDTSIHAGRLAVPRRHHVVCFRSEMRKL</sequence>
<dbReference type="EMBL" id="QXGE01000190">
    <property type="protein sequence ID" value="KAE9320816.1"/>
    <property type="molecule type" value="Genomic_DNA"/>
</dbReference>
<dbReference type="Proteomes" id="UP000433483">
    <property type="component" value="Unassembled WGS sequence"/>
</dbReference>
<dbReference type="Proteomes" id="UP000460718">
    <property type="component" value="Unassembled WGS sequence"/>
</dbReference>
<accession>A0A6A3MBA3</accession>
<evidence type="ECO:0000313" key="10">
    <source>
        <dbReference type="EMBL" id="KAE9320816.1"/>
    </source>
</evidence>
<dbReference type="Proteomes" id="UP000440732">
    <property type="component" value="Unassembled WGS sequence"/>
</dbReference>
<feature type="chain" id="PRO_5036380098" description="Secreted protein" evidence="1">
    <location>
        <begin position="23"/>
        <end position="82"/>
    </location>
</feature>
<evidence type="ECO:0000313" key="8">
    <source>
        <dbReference type="EMBL" id="KAE9252192.1"/>
    </source>
</evidence>
<evidence type="ECO:0008006" key="22">
    <source>
        <dbReference type="Google" id="ProtNLM"/>
    </source>
</evidence>
<evidence type="ECO:0000313" key="4">
    <source>
        <dbReference type="EMBL" id="KAE9134840.1"/>
    </source>
</evidence>
<name>A0A6A3MBA3_9STRA</name>
<evidence type="ECO:0000256" key="1">
    <source>
        <dbReference type="SAM" id="SignalP"/>
    </source>
</evidence>
<feature type="signal peptide" evidence="1">
    <location>
        <begin position="1"/>
        <end position="22"/>
    </location>
</feature>
<evidence type="ECO:0000313" key="15">
    <source>
        <dbReference type="Proteomes" id="UP000440367"/>
    </source>
</evidence>
<dbReference type="EMBL" id="QXGA01000060">
    <property type="protein sequence ID" value="KAE9153712.1"/>
    <property type="molecule type" value="Genomic_DNA"/>
</dbReference>
<keyword evidence="13" id="KW-1185">Reference proteome</keyword>
<dbReference type="EMBL" id="QXGC01000057">
    <property type="protein sequence ID" value="KAE9252192.1"/>
    <property type="molecule type" value="Genomic_DNA"/>
</dbReference>
<dbReference type="Proteomes" id="UP000437068">
    <property type="component" value="Unassembled WGS sequence"/>
</dbReference>
<dbReference type="EMBL" id="QXFY01000069">
    <property type="protein sequence ID" value="KAE9358853.1"/>
    <property type="molecule type" value="Genomic_DNA"/>
</dbReference>